<dbReference type="Proteomes" id="UP000703315">
    <property type="component" value="Unassembled WGS sequence"/>
</dbReference>
<evidence type="ECO:0000256" key="1">
    <source>
        <dbReference type="ARBA" id="ARBA00001974"/>
    </source>
</evidence>
<comment type="caution">
    <text evidence="9">The sequence shown here is derived from an EMBL/GenBank/DDBJ whole genome shotgun (WGS) entry which is preliminary data.</text>
</comment>
<dbReference type="InterPro" id="IPR038299">
    <property type="entry name" value="DAO_C_sf"/>
</dbReference>
<gene>
    <name evidence="9" type="ORF">K8V32_13180</name>
</gene>
<dbReference type="EMBL" id="DYXC01000152">
    <property type="protein sequence ID" value="HJF15723.1"/>
    <property type="molecule type" value="Genomic_DNA"/>
</dbReference>
<dbReference type="PRINTS" id="PR01001">
    <property type="entry name" value="FADG3PDH"/>
</dbReference>
<protein>
    <submittedName>
        <fullName evidence="9">Glycerol-3-phosphate dehydrogenase/oxidase</fullName>
    </submittedName>
</protein>
<evidence type="ECO:0000259" key="8">
    <source>
        <dbReference type="Pfam" id="PF16901"/>
    </source>
</evidence>
<dbReference type="InterPro" id="IPR000447">
    <property type="entry name" value="G3P_DH_FAD-dep"/>
</dbReference>
<dbReference type="SUPFAM" id="SSF51905">
    <property type="entry name" value="FAD/NAD(P)-binding domain"/>
    <property type="match status" value="1"/>
</dbReference>
<evidence type="ECO:0000256" key="4">
    <source>
        <dbReference type="ARBA" id="ARBA00022798"/>
    </source>
</evidence>
<accession>A0A921FP77</accession>
<keyword evidence="5" id="KW-0274">FAD</keyword>
<proteinExistence type="inferred from homology"/>
<keyword evidence="6" id="KW-0560">Oxidoreductase</keyword>
<keyword evidence="3" id="KW-0285">Flavoprotein</keyword>
<name>A0A921FP77_9MICC</name>
<comment type="cofactor">
    <cofactor evidence="1">
        <name>FAD</name>
        <dbReference type="ChEBI" id="CHEBI:57692"/>
    </cofactor>
</comment>
<dbReference type="Pfam" id="PF16901">
    <property type="entry name" value="DAO_C"/>
    <property type="match status" value="1"/>
</dbReference>
<dbReference type="Pfam" id="PF01266">
    <property type="entry name" value="DAO"/>
    <property type="match status" value="1"/>
</dbReference>
<sequence length="529" mass="57582">MINRLSNEDFDVLIVGGGVTGAYAALDAVLRGLKVAILEKDDFASGTSSKSSKMVHGGLRYIEQGNLPLVRRSLLERQRLRKNASHLVHRLPFLFPILSEDGILDPRLAKGFEAALWTYDVSGGWREGILHQKLSKEEVLSHCSLFNAERLKSGLMYYDARVDDARLVLTLVRTAVHFGAVALNHAEVMDVRRERNRVSGVEAAVGDQSVTVRSKCVVMATGSWLKRWSGALPNVDTPPIRPAKGVHIAVPWKKIRNDCTVTIPVPGRERRATITRWGDVSVLGTTDEDYTGDIDNPYCLAEERDFLIAGARTALNTDLEAADVLGSIAGTRPLVASPNGKTVDVKRNHEIRVDEDGLVTVVGGKLTTARHMGEQTIDAVMNVLDRKGSSETSKQSLLGSSGYDAESTTATGGLAAHLAERYGNEAHFVADVVFESDRNQEKLVASLPYTVGEAVYAIRSEMATTISDVLDRRMRARLFARDAAAEAASTVGSLLVEEGIINEHTATDEVEKYRAGITAEVEALTTYSS</sequence>
<reference evidence="9" key="2">
    <citation type="submission" date="2021-09" db="EMBL/GenBank/DDBJ databases">
        <authorList>
            <person name="Gilroy R."/>
        </authorList>
    </citation>
    <scope>NUCLEOTIDE SEQUENCE</scope>
    <source>
        <strain evidence="9">ChiHjej13B12-14962</strain>
    </source>
</reference>
<feature type="domain" description="Alpha-glycerophosphate oxidase C-terminal" evidence="8">
    <location>
        <begin position="391"/>
        <end position="498"/>
    </location>
</feature>
<dbReference type="AlphaFoldDB" id="A0A921FP77"/>
<organism evidence="9 10">
    <name type="scientific">Enteractinococcus helveticum</name>
    <dbReference type="NCBI Taxonomy" id="1837282"/>
    <lineage>
        <taxon>Bacteria</taxon>
        <taxon>Bacillati</taxon>
        <taxon>Actinomycetota</taxon>
        <taxon>Actinomycetes</taxon>
        <taxon>Micrococcales</taxon>
        <taxon>Micrococcaceae</taxon>
    </lineage>
</organism>
<dbReference type="InterPro" id="IPR031656">
    <property type="entry name" value="DAO_C"/>
</dbReference>
<evidence type="ECO:0000256" key="3">
    <source>
        <dbReference type="ARBA" id="ARBA00022630"/>
    </source>
</evidence>
<keyword evidence="4" id="KW-0319">Glycerol metabolism</keyword>
<dbReference type="PANTHER" id="PTHR11985">
    <property type="entry name" value="GLYCEROL-3-PHOSPHATE DEHYDROGENASE"/>
    <property type="match status" value="1"/>
</dbReference>
<evidence type="ECO:0000256" key="6">
    <source>
        <dbReference type="ARBA" id="ARBA00023002"/>
    </source>
</evidence>
<feature type="domain" description="FAD dependent oxidoreductase" evidence="7">
    <location>
        <begin position="11"/>
        <end position="375"/>
    </location>
</feature>
<dbReference type="InterPro" id="IPR036188">
    <property type="entry name" value="FAD/NAD-bd_sf"/>
</dbReference>
<dbReference type="PANTHER" id="PTHR11985:SF35">
    <property type="entry name" value="ANAEROBIC GLYCEROL-3-PHOSPHATE DEHYDROGENASE SUBUNIT A"/>
    <property type="match status" value="1"/>
</dbReference>
<reference evidence="9" key="1">
    <citation type="journal article" date="2021" name="PeerJ">
        <title>Extensive microbial diversity within the chicken gut microbiome revealed by metagenomics and culture.</title>
        <authorList>
            <person name="Gilroy R."/>
            <person name="Ravi A."/>
            <person name="Getino M."/>
            <person name="Pursley I."/>
            <person name="Horton D.L."/>
            <person name="Alikhan N.F."/>
            <person name="Baker D."/>
            <person name="Gharbi K."/>
            <person name="Hall N."/>
            <person name="Watson M."/>
            <person name="Adriaenssens E.M."/>
            <person name="Foster-Nyarko E."/>
            <person name="Jarju S."/>
            <person name="Secka A."/>
            <person name="Antonio M."/>
            <person name="Oren A."/>
            <person name="Chaudhuri R.R."/>
            <person name="La Ragione R."/>
            <person name="Hildebrand F."/>
            <person name="Pallen M.J."/>
        </authorList>
    </citation>
    <scope>NUCLEOTIDE SEQUENCE</scope>
    <source>
        <strain evidence="9">ChiHjej13B12-14962</strain>
    </source>
</reference>
<dbReference type="GO" id="GO:0046168">
    <property type="term" value="P:glycerol-3-phosphate catabolic process"/>
    <property type="evidence" value="ECO:0007669"/>
    <property type="project" value="TreeGrafter"/>
</dbReference>
<dbReference type="Gene3D" id="3.50.50.60">
    <property type="entry name" value="FAD/NAD(P)-binding domain"/>
    <property type="match status" value="1"/>
</dbReference>
<evidence type="ECO:0000256" key="2">
    <source>
        <dbReference type="ARBA" id="ARBA00007330"/>
    </source>
</evidence>
<dbReference type="GO" id="GO:0004368">
    <property type="term" value="F:glycerol-3-phosphate dehydrogenase (quinone) activity"/>
    <property type="evidence" value="ECO:0007669"/>
    <property type="project" value="InterPro"/>
</dbReference>
<dbReference type="GO" id="GO:0006071">
    <property type="term" value="P:glycerol metabolic process"/>
    <property type="evidence" value="ECO:0007669"/>
    <property type="project" value="UniProtKB-KW"/>
</dbReference>
<dbReference type="InterPro" id="IPR006076">
    <property type="entry name" value="FAD-dep_OxRdtase"/>
</dbReference>
<evidence type="ECO:0000259" key="7">
    <source>
        <dbReference type="Pfam" id="PF01266"/>
    </source>
</evidence>
<evidence type="ECO:0000256" key="5">
    <source>
        <dbReference type="ARBA" id="ARBA00022827"/>
    </source>
</evidence>
<comment type="similarity">
    <text evidence="2">Belongs to the FAD-dependent glycerol-3-phosphate dehydrogenase family.</text>
</comment>
<evidence type="ECO:0000313" key="9">
    <source>
        <dbReference type="EMBL" id="HJF15723.1"/>
    </source>
</evidence>
<dbReference type="Gene3D" id="1.10.8.870">
    <property type="entry name" value="Alpha-glycerophosphate oxidase, cap domain"/>
    <property type="match status" value="1"/>
</dbReference>
<evidence type="ECO:0000313" key="10">
    <source>
        <dbReference type="Proteomes" id="UP000703315"/>
    </source>
</evidence>
<dbReference type="Gene3D" id="3.30.9.10">
    <property type="entry name" value="D-Amino Acid Oxidase, subunit A, domain 2"/>
    <property type="match status" value="1"/>
</dbReference>